<organism evidence="3 4">
    <name type="scientific">Trematosphaeria pertusa</name>
    <dbReference type="NCBI Taxonomy" id="390896"/>
    <lineage>
        <taxon>Eukaryota</taxon>
        <taxon>Fungi</taxon>
        <taxon>Dikarya</taxon>
        <taxon>Ascomycota</taxon>
        <taxon>Pezizomycotina</taxon>
        <taxon>Dothideomycetes</taxon>
        <taxon>Pleosporomycetidae</taxon>
        <taxon>Pleosporales</taxon>
        <taxon>Massarineae</taxon>
        <taxon>Trematosphaeriaceae</taxon>
        <taxon>Trematosphaeria</taxon>
    </lineage>
</organism>
<protein>
    <submittedName>
        <fullName evidence="3">NAD(P)-binding protein</fullName>
    </submittedName>
</protein>
<dbReference type="PANTHER" id="PTHR43669:SF3">
    <property type="entry name" value="ALCOHOL DEHYDROGENASE, PUTATIVE (AFU_ORTHOLOGUE AFUA_3G03445)-RELATED"/>
    <property type="match status" value="1"/>
</dbReference>
<dbReference type="InterPro" id="IPR002347">
    <property type="entry name" value="SDR_fam"/>
</dbReference>
<evidence type="ECO:0000256" key="2">
    <source>
        <dbReference type="ARBA" id="ARBA00023002"/>
    </source>
</evidence>
<dbReference type="EMBL" id="ML987191">
    <property type="protein sequence ID" value="KAF2254095.1"/>
    <property type="molecule type" value="Genomic_DNA"/>
</dbReference>
<dbReference type="InterPro" id="IPR036291">
    <property type="entry name" value="NAD(P)-bd_dom_sf"/>
</dbReference>
<dbReference type="Proteomes" id="UP000800094">
    <property type="component" value="Unassembled WGS sequence"/>
</dbReference>
<proteinExistence type="inferred from homology"/>
<dbReference type="SUPFAM" id="SSF51735">
    <property type="entry name" value="NAD(P)-binding Rossmann-fold domains"/>
    <property type="match status" value="1"/>
</dbReference>
<evidence type="ECO:0000313" key="4">
    <source>
        <dbReference type="Proteomes" id="UP000800094"/>
    </source>
</evidence>
<dbReference type="Gene3D" id="3.40.50.720">
    <property type="entry name" value="NAD(P)-binding Rossmann-like Domain"/>
    <property type="match status" value="1"/>
</dbReference>
<comment type="similarity">
    <text evidence="1">Belongs to the short-chain dehydrogenases/reductases (SDR) family.</text>
</comment>
<accession>A0A6A6IU62</accession>
<dbReference type="AlphaFoldDB" id="A0A6A6IU62"/>
<dbReference type="OrthoDB" id="5336600at2759"/>
<dbReference type="GeneID" id="54574269"/>
<name>A0A6A6IU62_9PLEO</name>
<dbReference type="PANTHER" id="PTHR43669">
    <property type="entry name" value="5-KETO-D-GLUCONATE 5-REDUCTASE"/>
    <property type="match status" value="1"/>
</dbReference>
<keyword evidence="4" id="KW-1185">Reference proteome</keyword>
<gene>
    <name evidence="3" type="ORF">BU26DRAFT_235708</name>
</gene>
<dbReference type="GO" id="GO:0016491">
    <property type="term" value="F:oxidoreductase activity"/>
    <property type="evidence" value="ECO:0007669"/>
    <property type="project" value="UniProtKB-KW"/>
</dbReference>
<reference evidence="3" key="1">
    <citation type="journal article" date="2020" name="Stud. Mycol.">
        <title>101 Dothideomycetes genomes: a test case for predicting lifestyles and emergence of pathogens.</title>
        <authorList>
            <person name="Haridas S."/>
            <person name="Albert R."/>
            <person name="Binder M."/>
            <person name="Bloem J."/>
            <person name="Labutti K."/>
            <person name="Salamov A."/>
            <person name="Andreopoulos B."/>
            <person name="Baker S."/>
            <person name="Barry K."/>
            <person name="Bills G."/>
            <person name="Bluhm B."/>
            <person name="Cannon C."/>
            <person name="Castanera R."/>
            <person name="Culley D."/>
            <person name="Daum C."/>
            <person name="Ezra D."/>
            <person name="Gonzalez J."/>
            <person name="Henrissat B."/>
            <person name="Kuo A."/>
            <person name="Liang C."/>
            <person name="Lipzen A."/>
            <person name="Lutzoni F."/>
            <person name="Magnuson J."/>
            <person name="Mondo S."/>
            <person name="Nolan M."/>
            <person name="Ohm R."/>
            <person name="Pangilinan J."/>
            <person name="Park H.-J."/>
            <person name="Ramirez L."/>
            <person name="Alfaro M."/>
            <person name="Sun H."/>
            <person name="Tritt A."/>
            <person name="Yoshinaga Y."/>
            <person name="Zwiers L.-H."/>
            <person name="Turgeon B."/>
            <person name="Goodwin S."/>
            <person name="Spatafora J."/>
            <person name="Crous P."/>
            <person name="Grigoriev I."/>
        </authorList>
    </citation>
    <scope>NUCLEOTIDE SEQUENCE</scope>
    <source>
        <strain evidence="3">CBS 122368</strain>
    </source>
</reference>
<evidence type="ECO:0000313" key="3">
    <source>
        <dbReference type="EMBL" id="KAF2254095.1"/>
    </source>
</evidence>
<dbReference type="RefSeq" id="XP_033689099.1">
    <property type="nucleotide sequence ID" value="XM_033820939.1"/>
</dbReference>
<dbReference type="Pfam" id="PF00106">
    <property type="entry name" value="adh_short"/>
    <property type="match status" value="1"/>
</dbReference>
<sequence length="228" mass="24639">MSSSRTILVFGSGPGIGNHVAAEFASNGFNHVILLARNESRLSEDAAFVAKASPNVKVDTLCLDLSDLSSIPAVLKKIESLTTEVGVVFFNAARIKYTDILAVPVEEIEEDFKTTNLALYIVAQWAIPRMQALAKSNPSAKPSLLVTNSHLPWDPVPVLLSLSVIKASQRNMVQNFNRAFNDSGVHVGLINAQGIVEPQKPSLNPKNIAEKTWGFFEAGTGLDLNITE</sequence>
<evidence type="ECO:0000256" key="1">
    <source>
        <dbReference type="ARBA" id="ARBA00006484"/>
    </source>
</evidence>
<keyword evidence="2" id="KW-0560">Oxidoreductase</keyword>